<dbReference type="Proteomes" id="UP000002710">
    <property type="component" value="Chromosome"/>
</dbReference>
<dbReference type="STRING" id="207559.Dde_1028"/>
<dbReference type="PANTHER" id="PTHR30441">
    <property type="entry name" value="DUF748 DOMAIN-CONTAINING PROTEIN"/>
    <property type="match status" value="1"/>
</dbReference>
<feature type="compositionally biased region" description="Polar residues" evidence="1">
    <location>
        <begin position="395"/>
        <end position="406"/>
    </location>
</feature>
<keyword evidence="4" id="KW-1185">Reference proteome</keyword>
<dbReference type="GO" id="GO:0005886">
    <property type="term" value="C:plasma membrane"/>
    <property type="evidence" value="ECO:0007669"/>
    <property type="project" value="TreeGrafter"/>
</dbReference>
<evidence type="ECO:0000256" key="1">
    <source>
        <dbReference type="SAM" id="MobiDB-lite"/>
    </source>
</evidence>
<dbReference type="GO" id="GO:0090313">
    <property type="term" value="P:regulation of protein targeting to membrane"/>
    <property type="evidence" value="ECO:0007669"/>
    <property type="project" value="TreeGrafter"/>
</dbReference>
<dbReference type="InterPro" id="IPR007844">
    <property type="entry name" value="AsmA"/>
</dbReference>
<dbReference type="InterPro" id="IPR052894">
    <property type="entry name" value="AsmA-related"/>
</dbReference>
<dbReference type="AlphaFoldDB" id="Q313R7"/>
<evidence type="ECO:0000313" key="3">
    <source>
        <dbReference type="EMBL" id="ABB37829.1"/>
    </source>
</evidence>
<evidence type="ECO:0000259" key="2">
    <source>
        <dbReference type="Pfam" id="PF05170"/>
    </source>
</evidence>
<dbReference type="EMBL" id="CP000112">
    <property type="protein sequence ID" value="ABB37829.1"/>
    <property type="molecule type" value="Genomic_DNA"/>
</dbReference>
<feature type="domain" description="AsmA" evidence="2">
    <location>
        <begin position="6"/>
        <end position="628"/>
    </location>
</feature>
<dbReference type="Pfam" id="PF05170">
    <property type="entry name" value="AsmA"/>
    <property type="match status" value="1"/>
</dbReference>
<dbReference type="PANTHER" id="PTHR30441:SF4">
    <property type="entry name" value="PROTEIN ASMA"/>
    <property type="match status" value="1"/>
</dbReference>
<dbReference type="KEGG" id="dde:Dde_1028"/>
<feature type="compositionally biased region" description="Low complexity" evidence="1">
    <location>
        <begin position="437"/>
        <end position="447"/>
    </location>
</feature>
<organism evidence="3 4">
    <name type="scientific">Oleidesulfovibrio alaskensis (strain ATCC BAA-1058 / DSM 17464 / G20)</name>
    <name type="common">Desulfovibrio alaskensis</name>
    <dbReference type="NCBI Taxonomy" id="207559"/>
    <lineage>
        <taxon>Bacteria</taxon>
        <taxon>Pseudomonadati</taxon>
        <taxon>Thermodesulfobacteriota</taxon>
        <taxon>Desulfovibrionia</taxon>
        <taxon>Desulfovibrionales</taxon>
        <taxon>Desulfovibrionaceae</taxon>
        <taxon>Oleidesulfovibrio</taxon>
    </lineage>
</organism>
<accession>Q313R7</accession>
<proteinExistence type="predicted"/>
<evidence type="ECO:0000313" key="4">
    <source>
        <dbReference type="Proteomes" id="UP000002710"/>
    </source>
</evidence>
<dbReference type="RefSeq" id="WP_011367066.1">
    <property type="nucleotide sequence ID" value="NC_007519.1"/>
</dbReference>
<dbReference type="HOGENOM" id="CLU_012870_0_0_7"/>
<gene>
    <name evidence="3" type="ordered locus">Dde_1028</name>
</gene>
<name>Q313R7_OLEA2</name>
<dbReference type="eggNOG" id="COG2982">
    <property type="taxonomic scope" value="Bacteria"/>
</dbReference>
<protein>
    <submittedName>
        <fullName evidence="3">AsmA family protein</fullName>
    </submittedName>
</protein>
<reference evidence="3 4" key="1">
    <citation type="journal article" date="2011" name="J. Bacteriol.">
        <title>Complete genome sequence and updated annotation of Desulfovibrio alaskensis G20.</title>
        <authorList>
            <person name="Hauser L.J."/>
            <person name="Land M.L."/>
            <person name="Brown S.D."/>
            <person name="Larimer F."/>
            <person name="Keller K.L."/>
            <person name="Rapp-Giles B.J."/>
            <person name="Price M.N."/>
            <person name="Lin M."/>
            <person name="Bruce D.C."/>
            <person name="Detter J.C."/>
            <person name="Tapia R."/>
            <person name="Han C.S."/>
            <person name="Goodwin L.A."/>
            <person name="Cheng J.F."/>
            <person name="Pitluck S."/>
            <person name="Copeland A."/>
            <person name="Lucas S."/>
            <person name="Nolan M."/>
            <person name="Lapidus A.L."/>
            <person name="Palumbo A.V."/>
            <person name="Wall J.D."/>
        </authorList>
    </citation>
    <scope>NUCLEOTIDE SEQUENCE [LARGE SCALE GENOMIC DNA]</scope>
    <source>
        <strain evidence="4">ATCC BAA 1058 / DSM 17464 / G20</strain>
    </source>
</reference>
<feature type="region of interest" description="Disordered" evidence="1">
    <location>
        <begin position="395"/>
        <end position="448"/>
    </location>
</feature>
<sequence>MKSPLRTVSVIILVLFALLAGAAGIFVATFDPNDYKSLITREVQKATGRTLVLTGTLELSLFPWIGISTGPLLLGNPAGFGEDAFLRAEDLQLHARLRPLLHKELHIDRVVLSGVSVHLMRNVKGAPNWLFSPAGNALPPAGTDTAPSGASQAAAGAGLAAFSVQSVQVRDASVQYTDMQTGLAAAATGISLTTTAIAPGRTSDISLEGNWLLTSPDMQGTASLTTRLELGETLETVTAADTSLRITASGPSVPSGRATLEAAGDLRFNMPDMTVTANGLRISTMDSTLTGTISADLMRNAVQASIHAESPLRRTLEQLGMPLQLPDDTALALQADINLTAAADRLTVHRLTGRLDKTAFSGNATLVPGVSPDIRFALAADKVNLDMYLPQEQSMKNAEPQQTGKSASGKPASGKADRRQSTMPGTAPAAQSVAPQAGGTDTTGADAASRERLRRLRLDGNVSIGTLQARGLEVTGLTARALAADGVLRIDPLDMAAYGGRVTLSAGADTTAALPVVRGALHVSGLQVEQPVTVLAGRKLLSGILQTRMNVQGQGLQWAALAPSLSGNGSVSLTEGVVHGVQIVPAEASSHLRQESQVKRLDKAARQQRFDSLTGTFDIVSGRVTNNDMKLTSYDLSGTGAGWADLPSGTVNYQARLHVTGLPVIPVSITGPLAAPSYGLDVAGFTGNILKGVGNLLKKPADTGIETLEDVGGLLRQMFGRPASR</sequence>